<keyword evidence="1" id="KW-0378">Hydrolase</keyword>
<comment type="caution">
    <text evidence="1">The sequence shown here is derived from an EMBL/GenBank/DDBJ whole genome shotgun (WGS) entry which is preliminary data.</text>
</comment>
<dbReference type="EC" id="3.1.3.7" evidence="1"/>
<accession>A0ACC2SQ62</accession>
<evidence type="ECO:0000313" key="1">
    <source>
        <dbReference type="EMBL" id="KAJ9064423.1"/>
    </source>
</evidence>
<dbReference type="Proteomes" id="UP001165960">
    <property type="component" value="Unassembled WGS sequence"/>
</dbReference>
<gene>
    <name evidence="1" type="primary">MET22_3</name>
    <name evidence="1" type="ORF">DSO57_1030825</name>
</gene>
<sequence>MDSQCKYGSISRGDGELYLRLPININYQEKIWDHAAGCLIVEESGGKVSDVTGKPLDFSQGRTLASNKGVIASHSDTHSELLKAVKSVLQL</sequence>
<dbReference type="EMBL" id="QTSX02004476">
    <property type="protein sequence ID" value="KAJ9064423.1"/>
    <property type="molecule type" value="Genomic_DNA"/>
</dbReference>
<keyword evidence="2" id="KW-1185">Reference proteome</keyword>
<reference evidence="1" key="1">
    <citation type="submission" date="2022-04" db="EMBL/GenBank/DDBJ databases">
        <title>Genome of the entomopathogenic fungus Entomophthora muscae.</title>
        <authorList>
            <person name="Elya C."/>
            <person name="Lovett B.R."/>
            <person name="Lee E."/>
            <person name="Macias A.M."/>
            <person name="Hajek A.E."/>
            <person name="De Bivort B.L."/>
            <person name="Kasson M.T."/>
            <person name="De Fine Licht H.H."/>
            <person name="Stajich J.E."/>
        </authorList>
    </citation>
    <scope>NUCLEOTIDE SEQUENCE</scope>
    <source>
        <strain evidence="1">Berkeley</strain>
    </source>
</reference>
<protein>
    <submittedName>
        <fullName evidence="1">3'(2'),5'-bisphosphate nucleotidase</fullName>
        <ecNumber evidence="1">3.1.3.7</ecNumber>
    </submittedName>
</protein>
<name>A0ACC2SQ62_9FUNG</name>
<proteinExistence type="predicted"/>
<evidence type="ECO:0000313" key="2">
    <source>
        <dbReference type="Proteomes" id="UP001165960"/>
    </source>
</evidence>
<organism evidence="1 2">
    <name type="scientific">Entomophthora muscae</name>
    <dbReference type="NCBI Taxonomy" id="34485"/>
    <lineage>
        <taxon>Eukaryota</taxon>
        <taxon>Fungi</taxon>
        <taxon>Fungi incertae sedis</taxon>
        <taxon>Zoopagomycota</taxon>
        <taxon>Entomophthoromycotina</taxon>
        <taxon>Entomophthoromycetes</taxon>
        <taxon>Entomophthorales</taxon>
        <taxon>Entomophthoraceae</taxon>
        <taxon>Entomophthora</taxon>
    </lineage>
</organism>